<dbReference type="Pfam" id="PF13477">
    <property type="entry name" value="Glyco_trans_4_2"/>
    <property type="match status" value="1"/>
</dbReference>
<dbReference type="GO" id="GO:0016757">
    <property type="term" value="F:glycosyltransferase activity"/>
    <property type="evidence" value="ECO:0007669"/>
    <property type="project" value="InterPro"/>
</dbReference>
<evidence type="ECO:0000259" key="1">
    <source>
        <dbReference type="Pfam" id="PF00534"/>
    </source>
</evidence>
<feature type="domain" description="Glycosyl transferase family 1" evidence="1">
    <location>
        <begin position="199"/>
        <end position="353"/>
    </location>
</feature>
<dbReference type="AlphaFoldDB" id="A0A075FMC7"/>
<dbReference type="CDD" id="cd03801">
    <property type="entry name" value="GT4_PimA-like"/>
    <property type="match status" value="1"/>
</dbReference>
<keyword evidence="3" id="KW-0808">Transferase</keyword>
<feature type="domain" description="Glycosyltransferase subfamily 4-like N-terminal" evidence="2">
    <location>
        <begin position="90"/>
        <end position="150"/>
    </location>
</feature>
<dbReference type="InterPro" id="IPR001296">
    <property type="entry name" value="Glyco_trans_1"/>
</dbReference>
<dbReference type="SUPFAM" id="SSF53756">
    <property type="entry name" value="UDP-Glycosyltransferase/glycogen phosphorylase"/>
    <property type="match status" value="1"/>
</dbReference>
<dbReference type="EMBL" id="KF900369">
    <property type="protein sequence ID" value="AIE92539.1"/>
    <property type="molecule type" value="Genomic_DNA"/>
</dbReference>
<dbReference type="Pfam" id="PF00534">
    <property type="entry name" value="Glycos_transf_1"/>
    <property type="match status" value="1"/>
</dbReference>
<name>A0A075FMC7_9EURY</name>
<evidence type="ECO:0000259" key="2">
    <source>
        <dbReference type="Pfam" id="PF13477"/>
    </source>
</evidence>
<dbReference type="Gene3D" id="3.40.50.2000">
    <property type="entry name" value="Glycogen Phosphorylase B"/>
    <property type="match status" value="2"/>
</dbReference>
<reference evidence="3" key="1">
    <citation type="journal article" date="2014" name="Genome Biol. Evol.">
        <title>Pangenome evidence for extensive interdomain horizontal transfer affecting lineage core and shell genes in uncultured planktonic thaumarchaeota and euryarchaeota.</title>
        <authorList>
            <person name="Deschamps P."/>
            <person name="Zivanovic Y."/>
            <person name="Moreira D."/>
            <person name="Rodriguez-Valera F."/>
            <person name="Lopez-Garcia P."/>
        </authorList>
    </citation>
    <scope>NUCLEOTIDE SEQUENCE</scope>
</reference>
<accession>A0A075FMC7</accession>
<sequence length="382" mass="42416">MCGAGEVFTEPLCCHPEKFHDYPKCRLLYRCYISPAPKVVGLKRVLHVGPVESRGGMQATIRHHLKHPPIDWITESINTHVDGSVLAKINAWRIAKRELKSRLKNNPPDVVHIHTATSYSWWRKIRAVKLCINAKVPVILQIHAGNFNSFLLNSNSVRTEFFKITSHQLVTPVALTPRHKKEIGLEKLQVIGSPAPSIRMIKTSNRDPNLMILLARPSPIKGHQLAIKVTQELRNRGHDVHLHLSGVSPGHKWVGALGPEQGIHARGWLTGEEKDELLTTAGLLLIPSDYEGMPVAAMEALSCGLPVMASPSCQGILEDGGIIVENLDSNEWADAIEKVLNDSVRWEKMAAAGPESVTQQTPEMLGKQWAELYQNSIQELSE</sequence>
<proteinExistence type="predicted"/>
<protein>
    <submittedName>
        <fullName evidence="3">Glycosyl transferase</fullName>
    </submittedName>
</protein>
<dbReference type="PANTHER" id="PTHR12526">
    <property type="entry name" value="GLYCOSYLTRANSFERASE"/>
    <property type="match status" value="1"/>
</dbReference>
<organism evidence="3">
    <name type="scientific">uncultured marine group II/III euryarchaeote AD1000_24_F05</name>
    <dbReference type="NCBI Taxonomy" id="1457742"/>
    <lineage>
        <taxon>Archaea</taxon>
        <taxon>Methanobacteriati</taxon>
        <taxon>Methanobacteriota</taxon>
        <taxon>environmental samples</taxon>
    </lineage>
</organism>
<dbReference type="PANTHER" id="PTHR12526:SF630">
    <property type="entry name" value="GLYCOSYLTRANSFERASE"/>
    <property type="match status" value="1"/>
</dbReference>
<evidence type="ECO:0000313" key="3">
    <source>
        <dbReference type="EMBL" id="AIE92539.1"/>
    </source>
</evidence>
<dbReference type="InterPro" id="IPR028098">
    <property type="entry name" value="Glyco_trans_4-like_N"/>
</dbReference>